<dbReference type="InterPro" id="IPR001128">
    <property type="entry name" value="Cyt_P450"/>
</dbReference>
<dbReference type="FunFam" id="1.10.630.10:FF:000126">
    <property type="entry name" value="Predicted protein"/>
    <property type="match status" value="1"/>
</dbReference>
<evidence type="ECO:0000256" key="6">
    <source>
        <dbReference type="ARBA" id="ARBA00023002"/>
    </source>
</evidence>
<reference evidence="11 12" key="1">
    <citation type="submission" date="2019-12" db="EMBL/GenBank/DDBJ databases">
        <authorList>
            <person name="Alioto T."/>
            <person name="Alioto T."/>
            <person name="Gomez Garrido J."/>
        </authorList>
    </citation>
    <scope>NUCLEOTIDE SEQUENCE [LARGE SCALE GENOMIC DNA]</scope>
</reference>
<dbReference type="Proteomes" id="UP000594638">
    <property type="component" value="Unassembled WGS sequence"/>
</dbReference>
<keyword evidence="4 9" id="KW-0349">Heme</keyword>
<name>A0A8S0TC81_OLEEU</name>
<evidence type="ECO:0000256" key="2">
    <source>
        <dbReference type="ARBA" id="ARBA00004167"/>
    </source>
</evidence>
<evidence type="ECO:0000256" key="3">
    <source>
        <dbReference type="ARBA" id="ARBA00010617"/>
    </source>
</evidence>
<keyword evidence="7 9" id="KW-0408">Iron</keyword>
<evidence type="ECO:0000256" key="1">
    <source>
        <dbReference type="ARBA" id="ARBA00001971"/>
    </source>
</evidence>
<accession>A0A8S0TC81</accession>
<evidence type="ECO:0000256" key="7">
    <source>
        <dbReference type="ARBA" id="ARBA00023004"/>
    </source>
</evidence>
<keyword evidence="6 10" id="KW-0560">Oxidoreductase</keyword>
<comment type="cofactor">
    <cofactor evidence="1 9">
        <name>heme</name>
        <dbReference type="ChEBI" id="CHEBI:30413"/>
    </cofactor>
</comment>
<dbReference type="PANTHER" id="PTHR47944:SF5">
    <property type="entry name" value="CYTOCHROME P450 71A1-LIKE"/>
    <property type="match status" value="1"/>
</dbReference>
<dbReference type="InterPro" id="IPR017972">
    <property type="entry name" value="Cyt_P450_CS"/>
</dbReference>
<dbReference type="OrthoDB" id="2789670at2759"/>
<dbReference type="PANTHER" id="PTHR47944">
    <property type="entry name" value="CYTOCHROME P450 98A9"/>
    <property type="match status" value="1"/>
</dbReference>
<proteinExistence type="inferred from homology"/>
<keyword evidence="5 9" id="KW-0479">Metal-binding</keyword>
<evidence type="ECO:0000256" key="8">
    <source>
        <dbReference type="ARBA" id="ARBA00023033"/>
    </source>
</evidence>
<dbReference type="GO" id="GO:0016020">
    <property type="term" value="C:membrane"/>
    <property type="evidence" value="ECO:0007669"/>
    <property type="project" value="UniProtKB-SubCell"/>
</dbReference>
<dbReference type="GO" id="GO:0020037">
    <property type="term" value="F:heme binding"/>
    <property type="evidence" value="ECO:0007669"/>
    <property type="project" value="InterPro"/>
</dbReference>
<evidence type="ECO:0000256" key="9">
    <source>
        <dbReference type="PIRSR" id="PIRSR602401-1"/>
    </source>
</evidence>
<keyword evidence="8 10" id="KW-0503">Monooxygenase</keyword>
<feature type="binding site" description="axial binding residue" evidence="9">
    <location>
        <position position="265"/>
    </location>
    <ligand>
        <name>heme</name>
        <dbReference type="ChEBI" id="CHEBI:30413"/>
    </ligand>
    <ligandPart>
        <name>Fe</name>
        <dbReference type="ChEBI" id="CHEBI:18248"/>
    </ligandPart>
</feature>
<evidence type="ECO:0000313" key="11">
    <source>
        <dbReference type="EMBL" id="CAA3002415.1"/>
    </source>
</evidence>
<dbReference type="PRINTS" id="PR00463">
    <property type="entry name" value="EP450I"/>
</dbReference>
<comment type="caution">
    <text evidence="11">The sequence shown here is derived from an EMBL/GenBank/DDBJ whole genome shotgun (WGS) entry which is preliminary data.</text>
</comment>
<dbReference type="GO" id="GO:0016705">
    <property type="term" value="F:oxidoreductase activity, acting on paired donors, with incorporation or reduction of molecular oxygen"/>
    <property type="evidence" value="ECO:0007669"/>
    <property type="project" value="InterPro"/>
</dbReference>
<dbReference type="Gene3D" id="1.10.630.10">
    <property type="entry name" value="Cytochrome P450"/>
    <property type="match status" value="1"/>
</dbReference>
<gene>
    <name evidence="11" type="ORF">OLEA9_A094368</name>
</gene>
<dbReference type="Gramene" id="OE9A094368T1">
    <property type="protein sequence ID" value="OE9A094368C1"/>
    <property type="gene ID" value="OE9A094368"/>
</dbReference>
<comment type="subcellular location">
    <subcellularLocation>
        <location evidence="2">Membrane</location>
        <topology evidence="2">Single-pass membrane protein</topology>
    </subcellularLocation>
</comment>
<dbReference type="EMBL" id="CACTIH010005835">
    <property type="protein sequence ID" value="CAA3002415.1"/>
    <property type="molecule type" value="Genomic_DNA"/>
</dbReference>
<evidence type="ECO:0000256" key="4">
    <source>
        <dbReference type="ARBA" id="ARBA00022617"/>
    </source>
</evidence>
<dbReference type="CDD" id="cd20618">
    <property type="entry name" value="CYP71_clan"/>
    <property type="match status" value="1"/>
</dbReference>
<organism evidence="11 12">
    <name type="scientific">Olea europaea subsp. europaea</name>
    <dbReference type="NCBI Taxonomy" id="158383"/>
    <lineage>
        <taxon>Eukaryota</taxon>
        <taxon>Viridiplantae</taxon>
        <taxon>Streptophyta</taxon>
        <taxon>Embryophyta</taxon>
        <taxon>Tracheophyta</taxon>
        <taxon>Spermatophyta</taxon>
        <taxon>Magnoliopsida</taxon>
        <taxon>eudicotyledons</taxon>
        <taxon>Gunneridae</taxon>
        <taxon>Pentapetalae</taxon>
        <taxon>asterids</taxon>
        <taxon>lamiids</taxon>
        <taxon>Lamiales</taxon>
        <taxon>Oleaceae</taxon>
        <taxon>Oleeae</taxon>
        <taxon>Olea</taxon>
    </lineage>
</organism>
<evidence type="ECO:0000313" key="12">
    <source>
        <dbReference type="Proteomes" id="UP000594638"/>
    </source>
</evidence>
<protein>
    <submittedName>
        <fullName evidence="11">Flavonoid 3 -monooxygenase-like</fullName>
    </submittedName>
</protein>
<dbReference type="InterPro" id="IPR036396">
    <property type="entry name" value="Cyt_P450_sf"/>
</dbReference>
<sequence length="328" mass="37698">MVLSNKYFSESKCDDQGSVITLDELQGLSDQWFLLNGVINIGDWIPWLGFLDLQGYVKQMKDLYKKFDRFHEYVLDDHKAKRDANVKDFVPKDMADVLLQLSADPNLEVKLTRDCVKGLMQDLLTGGIDTSSTTVEWAFHEIIKKPQIIEKATEELDRVIGRERWVEECDFPKLPYIEAIIKETFRLHPVGTLLAPHFAIEDCNVSGYDICKGTTVLINVWSIGRNSKFWDASEQFLPERFLDKKIDMLGQNFALLPFGSGRRRCPGYNLGLKIIRSTLANLLHGFNWKLPQNIKPKDVCLEEIYGLTTHPKVALEIIIEPRLPLHLY</sequence>
<dbReference type="PRINTS" id="PR00385">
    <property type="entry name" value="P450"/>
</dbReference>
<keyword evidence="12" id="KW-1185">Reference proteome</keyword>
<dbReference type="InterPro" id="IPR002401">
    <property type="entry name" value="Cyt_P450_E_grp-I"/>
</dbReference>
<comment type="similarity">
    <text evidence="3 10">Belongs to the cytochrome P450 family.</text>
</comment>
<dbReference type="GO" id="GO:0005506">
    <property type="term" value="F:iron ion binding"/>
    <property type="evidence" value="ECO:0007669"/>
    <property type="project" value="InterPro"/>
</dbReference>
<dbReference type="SUPFAM" id="SSF48264">
    <property type="entry name" value="Cytochrome P450"/>
    <property type="match status" value="1"/>
</dbReference>
<evidence type="ECO:0000256" key="5">
    <source>
        <dbReference type="ARBA" id="ARBA00022723"/>
    </source>
</evidence>
<dbReference type="Pfam" id="PF00067">
    <property type="entry name" value="p450"/>
    <property type="match status" value="1"/>
</dbReference>
<evidence type="ECO:0000256" key="10">
    <source>
        <dbReference type="RuleBase" id="RU000461"/>
    </source>
</evidence>
<dbReference type="PROSITE" id="PS00086">
    <property type="entry name" value="CYTOCHROME_P450"/>
    <property type="match status" value="1"/>
</dbReference>
<dbReference type="AlphaFoldDB" id="A0A8S0TC81"/>
<dbReference type="GO" id="GO:0004497">
    <property type="term" value="F:monooxygenase activity"/>
    <property type="evidence" value="ECO:0007669"/>
    <property type="project" value="UniProtKB-KW"/>
</dbReference>